<dbReference type="AlphaFoldDB" id="A0A1F6GR77"/>
<accession>A0A1F6GR77</accession>
<dbReference type="Pfam" id="PF14022">
    <property type="entry name" value="DUF4238"/>
    <property type="match status" value="1"/>
</dbReference>
<evidence type="ECO:0008006" key="3">
    <source>
        <dbReference type="Google" id="ProtNLM"/>
    </source>
</evidence>
<organism evidence="1 2">
    <name type="scientific">Candidatus Lambdaproteobacteria bacterium RIFOXYD2_FULL_56_26</name>
    <dbReference type="NCBI Taxonomy" id="1817773"/>
    <lineage>
        <taxon>Bacteria</taxon>
        <taxon>Pseudomonadati</taxon>
        <taxon>Pseudomonadota</taxon>
        <taxon>Candidatus Lambdaproteobacteria</taxon>
    </lineage>
</organism>
<protein>
    <recommendedName>
        <fullName evidence="3">DUF4238 domain-containing protein</fullName>
    </recommendedName>
</protein>
<reference evidence="1 2" key="1">
    <citation type="journal article" date="2016" name="Nat. Commun.">
        <title>Thousands of microbial genomes shed light on interconnected biogeochemical processes in an aquifer system.</title>
        <authorList>
            <person name="Anantharaman K."/>
            <person name="Brown C.T."/>
            <person name="Hug L.A."/>
            <person name="Sharon I."/>
            <person name="Castelle C.J."/>
            <person name="Probst A.J."/>
            <person name="Thomas B.C."/>
            <person name="Singh A."/>
            <person name="Wilkins M.J."/>
            <person name="Karaoz U."/>
            <person name="Brodie E.L."/>
            <person name="Williams K.H."/>
            <person name="Hubbard S.S."/>
            <person name="Banfield J.F."/>
        </authorList>
    </citation>
    <scope>NUCLEOTIDE SEQUENCE [LARGE SCALE GENOMIC DNA]</scope>
</reference>
<sequence>MFAFGNKQINAYQLSKEKLLQKIPYEPQCQKDNFYGGAEIEKALSDLECKVIPLVVGIEKNMEIPSHGGEQYLDLLAAITLQYARTVASGNKLDQLFDGFMKEIAKRDLRFQQEPALKGINLDNFRVGLHNPATFAIGSLLPLCPILLELEARLLSAEHTSSKFITSDNPVVFYNQFATGVTGESVIGLSSVGLMVFWPISPKATLLLFDPVVYRMLGNPNEVYPMRCNGDVDAVNKLQILNAHDLLYISDHLDLDRIRKIIKKSTPHRIKKFVDTQTFDHSKGAFIVFNNLGIKAAVKLEFVDIRKSARKIPKGQRSGHSRNRE</sequence>
<dbReference type="InterPro" id="IPR025332">
    <property type="entry name" value="DUF4238"/>
</dbReference>
<evidence type="ECO:0000313" key="1">
    <source>
        <dbReference type="EMBL" id="OGH00538.1"/>
    </source>
</evidence>
<evidence type="ECO:0000313" key="2">
    <source>
        <dbReference type="Proteomes" id="UP000177583"/>
    </source>
</evidence>
<name>A0A1F6GR77_9PROT</name>
<dbReference type="Proteomes" id="UP000177583">
    <property type="component" value="Unassembled WGS sequence"/>
</dbReference>
<gene>
    <name evidence="1" type="ORF">A2557_10410</name>
</gene>
<proteinExistence type="predicted"/>
<dbReference type="EMBL" id="MFNF01000045">
    <property type="protein sequence ID" value="OGH00538.1"/>
    <property type="molecule type" value="Genomic_DNA"/>
</dbReference>
<comment type="caution">
    <text evidence="1">The sequence shown here is derived from an EMBL/GenBank/DDBJ whole genome shotgun (WGS) entry which is preliminary data.</text>
</comment>